<dbReference type="InterPro" id="IPR035979">
    <property type="entry name" value="RBD_domain_sf"/>
</dbReference>
<dbReference type="GeneTree" id="ENSGT00940000161162"/>
<dbReference type="InterPro" id="IPR012337">
    <property type="entry name" value="RNaseH-like_sf"/>
</dbReference>
<dbReference type="InterPro" id="IPR047021">
    <property type="entry name" value="REXO1/3/4-like"/>
</dbReference>
<dbReference type="InterPro" id="IPR034922">
    <property type="entry name" value="REX1-like_exo"/>
</dbReference>
<organism evidence="7 8">
    <name type="scientific">Paramormyrops kingsleyae</name>
    <dbReference type="NCBI Taxonomy" id="1676925"/>
    <lineage>
        <taxon>Eukaryota</taxon>
        <taxon>Metazoa</taxon>
        <taxon>Chordata</taxon>
        <taxon>Craniata</taxon>
        <taxon>Vertebrata</taxon>
        <taxon>Euteleostomi</taxon>
        <taxon>Actinopterygii</taxon>
        <taxon>Neopterygii</taxon>
        <taxon>Teleostei</taxon>
        <taxon>Osteoglossocephala</taxon>
        <taxon>Osteoglossomorpha</taxon>
        <taxon>Osteoglossiformes</taxon>
        <taxon>Mormyridae</taxon>
        <taxon>Paramormyrops</taxon>
    </lineage>
</organism>
<dbReference type="SUPFAM" id="SSF53098">
    <property type="entry name" value="Ribonuclease H-like"/>
    <property type="match status" value="1"/>
</dbReference>
<dbReference type="PANTHER" id="PTHR12801:SF82">
    <property type="entry name" value="RNA EXONUCLEASE 5"/>
    <property type="match status" value="1"/>
</dbReference>
<proteinExistence type="predicted"/>
<feature type="domain" description="RRM" evidence="6">
    <location>
        <begin position="495"/>
        <end position="569"/>
    </location>
</feature>
<dbReference type="GO" id="GO:0004527">
    <property type="term" value="F:exonuclease activity"/>
    <property type="evidence" value="ECO:0007669"/>
    <property type="project" value="UniProtKB-KW"/>
</dbReference>
<keyword evidence="2" id="KW-0378">Hydrolase</keyword>
<evidence type="ECO:0000256" key="1">
    <source>
        <dbReference type="ARBA" id="ARBA00022722"/>
    </source>
</evidence>
<feature type="region of interest" description="Disordered" evidence="5">
    <location>
        <begin position="1"/>
        <end position="27"/>
    </location>
</feature>
<evidence type="ECO:0000256" key="5">
    <source>
        <dbReference type="SAM" id="MobiDB-lite"/>
    </source>
</evidence>
<dbReference type="PANTHER" id="PTHR12801">
    <property type="entry name" value="RNA EXONUCLEASE REXO1 / RECO3 FAMILY MEMBER-RELATED"/>
    <property type="match status" value="1"/>
</dbReference>
<dbReference type="Gene3D" id="3.30.70.330">
    <property type="match status" value="2"/>
</dbReference>
<name>A0A3B3SYX3_9TELE</name>
<dbReference type="Pfam" id="PF00076">
    <property type="entry name" value="RRM_1"/>
    <property type="match status" value="1"/>
</dbReference>
<evidence type="ECO:0000256" key="4">
    <source>
        <dbReference type="PROSITE-ProRule" id="PRU00176"/>
    </source>
</evidence>
<dbReference type="CDD" id="cd00590">
    <property type="entry name" value="RRM_SF"/>
    <property type="match status" value="1"/>
</dbReference>
<dbReference type="SUPFAM" id="SSF54928">
    <property type="entry name" value="RNA-binding domain, RBD"/>
    <property type="match status" value="2"/>
</dbReference>
<dbReference type="Gene3D" id="3.30.420.10">
    <property type="entry name" value="Ribonuclease H-like superfamily/Ribonuclease H"/>
    <property type="match status" value="1"/>
</dbReference>
<keyword evidence="4" id="KW-0694">RNA-binding</keyword>
<evidence type="ECO:0000313" key="8">
    <source>
        <dbReference type="Proteomes" id="UP000261540"/>
    </source>
</evidence>
<dbReference type="GO" id="GO:0005634">
    <property type="term" value="C:nucleus"/>
    <property type="evidence" value="ECO:0007669"/>
    <property type="project" value="TreeGrafter"/>
</dbReference>
<evidence type="ECO:0000256" key="3">
    <source>
        <dbReference type="ARBA" id="ARBA00022839"/>
    </source>
</evidence>
<dbReference type="InterPro" id="IPR012677">
    <property type="entry name" value="Nucleotide-bd_a/b_plait_sf"/>
</dbReference>
<dbReference type="Pfam" id="PF00929">
    <property type="entry name" value="RNase_T"/>
    <property type="match status" value="1"/>
</dbReference>
<sequence>MAGALGCKRKSTESPTHNGCAKNPKKSQTKSIPRLKLTFRDLYGTISQQNLSELLLFASLGKTYSLKQPDWCRLRHQKNVCAVNVTVLEGLTQLHFYRYYLQFKKLRKLYNIRCSFISPAGNVLSEILSTELCNYKNTSSVLSISNSELEKTLESKGNEDLSWHPIIRKYGSETQGLTAYLLSPDEMSRMSFPQKDAPGCESFLCTQSDGHVTDGSPLFGLDCEMCVTVCGTELTRVSLVNSSGRCLLDELVKPENPILNYVTRYSGITKAMLKPVSTRLKDVQAKVIQALPHDAVLVGHSLENDLRALKLIHQHVIDTSVLYHREFGQRFRLKFLAEAVLNRRIQEEGRRGHHPTEDALTALDLAQHFIGVGPQKVAALDLDAEWKRRLPKKNPANGAKANKGVSSNSFGDALKAASLSAVHLGVAAGSGGLGVPAMWSRVQCNSDREVLSASRSETQGHFFSTVRFSSLAERARVDLQEKRLADHLHRMAEMCMIYAGPLPRDCTVQSVQRLFRRCGPVRSVTLREGLQSIHAVVEFEMLEGAYLAVKSLNGHELHGHPITVQRPVKESTLDLEVALGELEADALISNVLYVARVTEPLLCPTFSRFGQIEGVVLPGRSPLAKHRKDAFIKFESSEAVQAALSSGLRAKGREVMMCRALTPWHLPCWAGHVQQSSEHQSTIEGMSATSRGWNDPDQQADECEMKTLIKKLDRKVGKLFQALPDKTLSVLLLPGLRSTSADLPGLCLISIKSDSHL</sequence>
<evidence type="ECO:0000313" key="7">
    <source>
        <dbReference type="Ensembl" id="ENSPKIP00000035453.1"/>
    </source>
</evidence>
<dbReference type="SMART" id="SM00360">
    <property type="entry name" value="RRM"/>
    <property type="match status" value="2"/>
</dbReference>
<evidence type="ECO:0000259" key="6">
    <source>
        <dbReference type="PROSITE" id="PS50102"/>
    </source>
</evidence>
<protein>
    <submittedName>
        <fullName evidence="7">RNA exonuclease 5</fullName>
    </submittedName>
</protein>
<accession>A0A3B3SYX3</accession>
<keyword evidence="1" id="KW-0540">Nuclease</keyword>
<dbReference type="FunFam" id="3.30.420.10:FF:000175">
    <property type="entry name" value="RNA exonuclease 5"/>
    <property type="match status" value="1"/>
</dbReference>
<dbReference type="AlphaFoldDB" id="A0A3B3SYX3"/>
<dbReference type="Ensembl" id="ENSPKIT00000016384.1">
    <property type="protein sequence ID" value="ENSPKIP00000035453.1"/>
    <property type="gene ID" value="ENSPKIG00000014406.1"/>
</dbReference>
<dbReference type="InterPro" id="IPR036397">
    <property type="entry name" value="RNaseH_sf"/>
</dbReference>
<dbReference type="InterPro" id="IPR000504">
    <property type="entry name" value="RRM_dom"/>
</dbReference>
<feature type="compositionally biased region" description="Polar residues" evidence="5">
    <location>
        <begin position="679"/>
        <end position="692"/>
    </location>
</feature>
<dbReference type="CDD" id="cd06145">
    <property type="entry name" value="REX1_like"/>
    <property type="match status" value="1"/>
</dbReference>
<dbReference type="SMART" id="SM00479">
    <property type="entry name" value="EXOIII"/>
    <property type="match status" value="1"/>
</dbReference>
<dbReference type="InterPro" id="IPR013520">
    <property type="entry name" value="Ribonucl_H"/>
</dbReference>
<reference evidence="7" key="2">
    <citation type="submission" date="2025-09" db="UniProtKB">
        <authorList>
            <consortium name="Ensembl"/>
        </authorList>
    </citation>
    <scope>IDENTIFICATION</scope>
</reference>
<keyword evidence="8" id="KW-1185">Reference proteome</keyword>
<reference evidence="7" key="1">
    <citation type="submission" date="2025-08" db="UniProtKB">
        <authorList>
            <consortium name="Ensembl"/>
        </authorList>
    </citation>
    <scope>IDENTIFICATION</scope>
</reference>
<feature type="domain" description="RRM" evidence="6">
    <location>
        <begin position="584"/>
        <end position="662"/>
    </location>
</feature>
<feature type="region of interest" description="Disordered" evidence="5">
    <location>
        <begin position="679"/>
        <end position="698"/>
    </location>
</feature>
<dbReference type="OrthoDB" id="3996471at2759"/>
<dbReference type="PROSITE" id="PS50102">
    <property type="entry name" value="RRM"/>
    <property type="match status" value="2"/>
</dbReference>
<dbReference type="GO" id="GO:0003723">
    <property type="term" value="F:RNA binding"/>
    <property type="evidence" value="ECO:0007669"/>
    <property type="project" value="UniProtKB-UniRule"/>
</dbReference>
<evidence type="ECO:0000256" key="2">
    <source>
        <dbReference type="ARBA" id="ARBA00022801"/>
    </source>
</evidence>
<dbReference type="Proteomes" id="UP000261540">
    <property type="component" value="Unplaced"/>
</dbReference>
<dbReference type="STRING" id="1676925.ENSPKIP00000035453"/>
<keyword evidence="3" id="KW-0269">Exonuclease</keyword>